<dbReference type="Proteomes" id="UP001362999">
    <property type="component" value="Unassembled WGS sequence"/>
</dbReference>
<dbReference type="EMBL" id="JAWWNJ010000026">
    <property type="protein sequence ID" value="KAK7029970.1"/>
    <property type="molecule type" value="Genomic_DNA"/>
</dbReference>
<evidence type="ECO:0000313" key="2">
    <source>
        <dbReference type="Proteomes" id="UP001362999"/>
    </source>
</evidence>
<keyword evidence="2" id="KW-1185">Reference proteome</keyword>
<protein>
    <submittedName>
        <fullName evidence="1">Uncharacterized protein</fullName>
    </submittedName>
</protein>
<sequence>MALAAGQWQTPAHTAFISRWVAVYEPFRTGNNLPLYWETMYDAYFEEFSSEIDLTMLVSQISRSVLRKRRRLYNSVMREVYLAREPSDPAAPPSYAHTPTMPPTSWTTNLQRQFLEAWYPVYVHERAHARLRVFWNVLFTHWFHEFPLEAGALEDEDARMIAHQQIELEMRRIRAAMRRRMPGVAAQGDAGRRQILPINFYK</sequence>
<gene>
    <name evidence="1" type="ORF">R3P38DRAFT_3188895</name>
</gene>
<name>A0AAW0BSU9_9AGAR</name>
<organism evidence="1 2">
    <name type="scientific">Favolaschia claudopus</name>
    <dbReference type="NCBI Taxonomy" id="2862362"/>
    <lineage>
        <taxon>Eukaryota</taxon>
        <taxon>Fungi</taxon>
        <taxon>Dikarya</taxon>
        <taxon>Basidiomycota</taxon>
        <taxon>Agaricomycotina</taxon>
        <taxon>Agaricomycetes</taxon>
        <taxon>Agaricomycetidae</taxon>
        <taxon>Agaricales</taxon>
        <taxon>Marasmiineae</taxon>
        <taxon>Mycenaceae</taxon>
        <taxon>Favolaschia</taxon>
    </lineage>
</organism>
<dbReference type="AlphaFoldDB" id="A0AAW0BSU9"/>
<evidence type="ECO:0000313" key="1">
    <source>
        <dbReference type="EMBL" id="KAK7029970.1"/>
    </source>
</evidence>
<reference evidence="1 2" key="1">
    <citation type="journal article" date="2024" name="J Genomics">
        <title>Draft genome sequencing and assembly of Favolaschia claudopus CIRM-BRFM 2984 isolated from oak limbs.</title>
        <authorList>
            <person name="Navarro D."/>
            <person name="Drula E."/>
            <person name="Chaduli D."/>
            <person name="Cazenave R."/>
            <person name="Ahrendt S."/>
            <person name="Wang J."/>
            <person name="Lipzen A."/>
            <person name="Daum C."/>
            <person name="Barry K."/>
            <person name="Grigoriev I.V."/>
            <person name="Favel A."/>
            <person name="Rosso M.N."/>
            <person name="Martin F."/>
        </authorList>
    </citation>
    <scope>NUCLEOTIDE SEQUENCE [LARGE SCALE GENOMIC DNA]</scope>
    <source>
        <strain evidence="1 2">CIRM-BRFM 2984</strain>
    </source>
</reference>
<comment type="caution">
    <text evidence="1">The sequence shown here is derived from an EMBL/GenBank/DDBJ whole genome shotgun (WGS) entry which is preliminary data.</text>
</comment>
<proteinExistence type="predicted"/>
<accession>A0AAW0BSU9</accession>